<comment type="cofactor">
    <cofactor evidence="1 4">
        <name>heme</name>
        <dbReference type="ChEBI" id="CHEBI:30413"/>
    </cofactor>
</comment>
<keyword evidence="6" id="KW-0812">Transmembrane</keyword>
<evidence type="ECO:0000256" key="4">
    <source>
        <dbReference type="PIRSR" id="PIRSR602401-1"/>
    </source>
</evidence>
<dbReference type="InterPro" id="IPR002401">
    <property type="entry name" value="Cyt_P450_E_grp-I"/>
</dbReference>
<name>U4KTV9_PYROM</name>
<feature type="binding site" description="axial binding residue" evidence="4">
    <location>
        <position position="506"/>
    </location>
    <ligand>
        <name>heme</name>
        <dbReference type="ChEBI" id="CHEBI:30413"/>
    </ligand>
    <ligandPart>
        <name>Fe</name>
        <dbReference type="ChEBI" id="CHEBI:18248"/>
    </ligandPart>
</feature>
<dbReference type="GO" id="GO:0008168">
    <property type="term" value="F:methyltransferase activity"/>
    <property type="evidence" value="ECO:0007669"/>
    <property type="project" value="UniProtKB-KW"/>
</dbReference>
<evidence type="ECO:0000256" key="2">
    <source>
        <dbReference type="ARBA" id="ARBA00022723"/>
    </source>
</evidence>
<dbReference type="InterPro" id="IPR036396">
    <property type="entry name" value="Cyt_P450_sf"/>
</dbReference>
<keyword evidence="8" id="KW-1185">Reference proteome</keyword>
<sequence>MKGPSVLSSQPPLGIIYLHPSFPRFYARSLTFIYLPPLSSSYFLSCTFYLRFRFCIVRVIAAMLLSALLSNPLFYPIAFVISVTGWVVYQRVFSPYAKIPGPFWASITRFWYLNRIIEEDMHQYTKQLHKKYGPLVRIAPNEVSVSEPAAMKQIYAINAGYTKTDFYPTQAPNLSPHGDSFTQLDEKKHTYRRRMIQGIFNLSSILESEKYIDVCTETYMKVLSDHAESGAVMDMSEWMQWYAIDVIGELFFGKMFGFMNERRDVGGYIGAVDIILPHAIRMGVLYNWMRPLQILLVPFSASLRHGIKIFGELGAESKRLVDERWGKKSARTDMLSKLIQVAEAKAPEFDITDVYTESYTAIFAGSDTTAIVLRTAVYHLCRNPDAMAKLQAEIDEAQKDGRLSPVITYAEAIKLPYLMAVVKESMRVHPSISLTFPRHVPKGGREICGHFFPEGCRVGVNPYVLHYQQSIFGEDAEDYNPDRWFRADAKTMESYLFQFGSGSRTCIGKNIALAEIYKLIPQIFRAFNIELVDPKKDWVEHNTWFVKQTGIDCRLSKRQSA</sequence>
<evidence type="ECO:0000256" key="6">
    <source>
        <dbReference type="SAM" id="Phobius"/>
    </source>
</evidence>
<dbReference type="EMBL" id="HF935206">
    <property type="protein sequence ID" value="CCX04498.1"/>
    <property type="molecule type" value="Genomic_DNA"/>
</dbReference>
<dbReference type="PRINTS" id="PR00463">
    <property type="entry name" value="EP450I"/>
</dbReference>
<accession>U4KTV9</accession>
<evidence type="ECO:0000313" key="8">
    <source>
        <dbReference type="Proteomes" id="UP000018144"/>
    </source>
</evidence>
<comment type="similarity">
    <text evidence="5">Belongs to the cytochrome P450 family.</text>
</comment>
<keyword evidence="6" id="KW-0472">Membrane</keyword>
<evidence type="ECO:0000256" key="3">
    <source>
        <dbReference type="ARBA" id="ARBA00023004"/>
    </source>
</evidence>
<dbReference type="AlphaFoldDB" id="U4KTV9"/>
<dbReference type="FunFam" id="1.10.630.10:FF:000050">
    <property type="entry name" value="Cytochrome P450 monooxygenase"/>
    <property type="match status" value="1"/>
</dbReference>
<dbReference type="OMA" id="WHTRNTF"/>
<evidence type="ECO:0000256" key="1">
    <source>
        <dbReference type="ARBA" id="ARBA00001971"/>
    </source>
</evidence>
<keyword evidence="7" id="KW-0489">Methyltransferase</keyword>
<dbReference type="OrthoDB" id="3934656at2759"/>
<dbReference type="Proteomes" id="UP000018144">
    <property type="component" value="Unassembled WGS sequence"/>
</dbReference>
<protein>
    <submittedName>
        <fullName evidence="7">Similar to Pisatin demethylase acc. no. Q12645</fullName>
    </submittedName>
</protein>
<reference evidence="7 8" key="1">
    <citation type="journal article" date="2013" name="PLoS Genet.">
        <title>The genome and development-dependent transcriptomes of Pyronema confluens: a window into fungal evolution.</title>
        <authorList>
            <person name="Traeger S."/>
            <person name="Altegoer F."/>
            <person name="Freitag M."/>
            <person name="Gabaldon T."/>
            <person name="Kempken F."/>
            <person name="Kumar A."/>
            <person name="Marcet-Houben M."/>
            <person name="Poggeler S."/>
            <person name="Stajich J.E."/>
            <person name="Nowrousian M."/>
        </authorList>
    </citation>
    <scope>NUCLEOTIDE SEQUENCE [LARGE SCALE GENOMIC DNA]</scope>
    <source>
        <strain evidence="8">CBS 100304</strain>
        <tissue evidence="7">Vegetative mycelium</tissue>
    </source>
</reference>
<keyword evidence="4 5" id="KW-0349">Heme</keyword>
<dbReference type="eggNOG" id="KOG0158">
    <property type="taxonomic scope" value="Eukaryota"/>
</dbReference>
<feature type="transmembrane region" description="Helical" evidence="6">
    <location>
        <begin position="62"/>
        <end position="89"/>
    </location>
</feature>
<keyword evidence="2 4" id="KW-0479">Metal-binding</keyword>
<gene>
    <name evidence="7" type="ORF">PCON_02468</name>
</gene>
<keyword evidence="7" id="KW-0808">Transferase</keyword>
<keyword evidence="5" id="KW-0560">Oxidoreductase</keyword>
<evidence type="ECO:0000256" key="5">
    <source>
        <dbReference type="RuleBase" id="RU000461"/>
    </source>
</evidence>
<evidence type="ECO:0000313" key="7">
    <source>
        <dbReference type="EMBL" id="CCX04498.1"/>
    </source>
</evidence>
<dbReference type="PANTHER" id="PTHR24305">
    <property type="entry name" value="CYTOCHROME P450"/>
    <property type="match status" value="1"/>
</dbReference>
<dbReference type="GO" id="GO:0016705">
    <property type="term" value="F:oxidoreductase activity, acting on paired donors, with incorporation or reduction of molecular oxygen"/>
    <property type="evidence" value="ECO:0007669"/>
    <property type="project" value="InterPro"/>
</dbReference>
<dbReference type="InterPro" id="IPR050121">
    <property type="entry name" value="Cytochrome_P450_monoxygenase"/>
</dbReference>
<feature type="transmembrane region" description="Helical" evidence="6">
    <location>
        <begin position="31"/>
        <end position="50"/>
    </location>
</feature>
<dbReference type="Pfam" id="PF00067">
    <property type="entry name" value="p450"/>
    <property type="match status" value="1"/>
</dbReference>
<dbReference type="SUPFAM" id="SSF48264">
    <property type="entry name" value="Cytochrome P450"/>
    <property type="match status" value="1"/>
</dbReference>
<organism evidence="7 8">
    <name type="scientific">Pyronema omphalodes (strain CBS 100304)</name>
    <name type="common">Pyronema confluens</name>
    <dbReference type="NCBI Taxonomy" id="1076935"/>
    <lineage>
        <taxon>Eukaryota</taxon>
        <taxon>Fungi</taxon>
        <taxon>Dikarya</taxon>
        <taxon>Ascomycota</taxon>
        <taxon>Pezizomycotina</taxon>
        <taxon>Pezizomycetes</taxon>
        <taxon>Pezizales</taxon>
        <taxon>Pyronemataceae</taxon>
        <taxon>Pyronema</taxon>
    </lineage>
</organism>
<dbReference type="CDD" id="cd11060">
    <property type="entry name" value="CYP57A1-like"/>
    <property type="match status" value="1"/>
</dbReference>
<proteinExistence type="inferred from homology"/>
<dbReference type="GO" id="GO:0005506">
    <property type="term" value="F:iron ion binding"/>
    <property type="evidence" value="ECO:0007669"/>
    <property type="project" value="InterPro"/>
</dbReference>
<dbReference type="STRING" id="1076935.U4KTV9"/>
<dbReference type="PRINTS" id="PR00385">
    <property type="entry name" value="P450"/>
</dbReference>
<keyword evidence="5" id="KW-0503">Monooxygenase</keyword>
<dbReference type="InterPro" id="IPR001128">
    <property type="entry name" value="Cyt_P450"/>
</dbReference>
<dbReference type="Gene3D" id="1.10.630.10">
    <property type="entry name" value="Cytochrome P450"/>
    <property type="match status" value="1"/>
</dbReference>
<dbReference type="InterPro" id="IPR017972">
    <property type="entry name" value="Cyt_P450_CS"/>
</dbReference>
<dbReference type="GO" id="GO:0020037">
    <property type="term" value="F:heme binding"/>
    <property type="evidence" value="ECO:0007669"/>
    <property type="project" value="InterPro"/>
</dbReference>
<dbReference type="GO" id="GO:0004497">
    <property type="term" value="F:monooxygenase activity"/>
    <property type="evidence" value="ECO:0007669"/>
    <property type="project" value="UniProtKB-KW"/>
</dbReference>
<dbReference type="PANTHER" id="PTHR24305:SF229">
    <property type="entry name" value="P450, PUTATIVE (EUROFUNG)-RELATED"/>
    <property type="match status" value="1"/>
</dbReference>
<dbReference type="PROSITE" id="PS00086">
    <property type="entry name" value="CYTOCHROME_P450"/>
    <property type="match status" value="1"/>
</dbReference>
<keyword evidence="3 4" id="KW-0408">Iron</keyword>
<keyword evidence="6" id="KW-1133">Transmembrane helix</keyword>
<dbReference type="GO" id="GO:0032259">
    <property type="term" value="P:methylation"/>
    <property type="evidence" value="ECO:0007669"/>
    <property type="project" value="UniProtKB-KW"/>
</dbReference>